<dbReference type="InterPro" id="IPR058705">
    <property type="entry name" value="A_ENA"/>
</dbReference>
<proteinExistence type="predicted"/>
<feature type="region of interest" description="Disordered" evidence="1">
    <location>
        <begin position="1"/>
        <end position="25"/>
    </location>
</feature>
<dbReference type="EMBL" id="JBHILM010000060">
    <property type="protein sequence ID" value="MFB5685169.1"/>
    <property type="molecule type" value="Genomic_DNA"/>
</dbReference>
<organism evidence="2 3">
    <name type="scientific">Paenibacillus terreus</name>
    <dbReference type="NCBI Taxonomy" id="1387834"/>
    <lineage>
        <taxon>Bacteria</taxon>
        <taxon>Bacillati</taxon>
        <taxon>Bacillota</taxon>
        <taxon>Bacilli</taxon>
        <taxon>Bacillales</taxon>
        <taxon>Paenibacillaceae</taxon>
        <taxon>Paenibacillus</taxon>
    </lineage>
</organism>
<comment type="caution">
    <text evidence="2">The sequence shown here is derived from an EMBL/GenBank/DDBJ whole genome shotgun (WGS) entry which is preliminary data.</text>
</comment>
<evidence type="ECO:0000256" key="1">
    <source>
        <dbReference type="SAM" id="MobiDB-lite"/>
    </source>
</evidence>
<evidence type="ECO:0000313" key="2">
    <source>
        <dbReference type="EMBL" id="MFB5685169.1"/>
    </source>
</evidence>
<keyword evidence="3" id="KW-1185">Reference proteome</keyword>
<accession>A0ABV5BHJ3</accession>
<name>A0ABV5BHJ3_9BACL</name>
<reference evidence="2 3" key="1">
    <citation type="submission" date="2024-09" db="EMBL/GenBank/DDBJ databases">
        <authorList>
            <person name="Ruan L."/>
        </authorList>
    </citation>
    <scope>NUCLEOTIDE SEQUENCE [LARGE SCALE GENOMIC DNA]</scope>
    <source>
        <strain evidence="2 3">D33</strain>
    </source>
</reference>
<evidence type="ECO:0000313" key="3">
    <source>
        <dbReference type="Proteomes" id="UP001580407"/>
    </source>
</evidence>
<gene>
    <name evidence="2" type="ORF">ACE3NQ_30120</name>
</gene>
<sequence length="159" mass="17841">MSKREMDLSVDPNREGEQEELSQEELLNSIAKEEMELFNTGGKGRSDSGGLEQQLKHIGDKMKSGNKRSSREVMKDILTSVAMEQTSISYLIQAEANKIKAFTGPAGNFPTMPTNQNINDFQLSTARVVEALVEKQKLLIRMVEMSRRILNEEDGDGEF</sequence>
<protein>
    <submittedName>
        <fullName evidence="2">Uncharacterized protein</fullName>
    </submittedName>
</protein>
<feature type="compositionally biased region" description="Basic and acidic residues" evidence="1">
    <location>
        <begin position="1"/>
        <end position="16"/>
    </location>
</feature>
<dbReference type="Pfam" id="PF26595">
    <property type="entry name" value="A_ENA"/>
    <property type="match status" value="1"/>
</dbReference>
<dbReference type="Proteomes" id="UP001580407">
    <property type="component" value="Unassembled WGS sequence"/>
</dbReference>
<dbReference type="RefSeq" id="WP_375528826.1">
    <property type="nucleotide sequence ID" value="NZ_JBHILM010000060.1"/>
</dbReference>